<keyword evidence="2" id="KW-1185">Reference proteome</keyword>
<accession>A0ACC0M4S4</accession>
<gene>
    <name evidence="1" type="ORF">RHMOL_Rhmol10G0181000</name>
</gene>
<reference evidence="1" key="1">
    <citation type="submission" date="2022-02" db="EMBL/GenBank/DDBJ databases">
        <title>Plant Genome Project.</title>
        <authorList>
            <person name="Zhang R.-G."/>
        </authorList>
    </citation>
    <scope>NUCLEOTIDE SEQUENCE</scope>
    <source>
        <strain evidence="1">AT1</strain>
    </source>
</reference>
<name>A0ACC0M4S4_RHOML</name>
<protein>
    <submittedName>
        <fullName evidence="1">Uncharacterized protein</fullName>
    </submittedName>
</protein>
<organism evidence="1 2">
    <name type="scientific">Rhododendron molle</name>
    <name type="common">Chinese azalea</name>
    <name type="synonym">Azalea mollis</name>
    <dbReference type="NCBI Taxonomy" id="49168"/>
    <lineage>
        <taxon>Eukaryota</taxon>
        <taxon>Viridiplantae</taxon>
        <taxon>Streptophyta</taxon>
        <taxon>Embryophyta</taxon>
        <taxon>Tracheophyta</taxon>
        <taxon>Spermatophyta</taxon>
        <taxon>Magnoliopsida</taxon>
        <taxon>eudicotyledons</taxon>
        <taxon>Gunneridae</taxon>
        <taxon>Pentapetalae</taxon>
        <taxon>asterids</taxon>
        <taxon>Ericales</taxon>
        <taxon>Ericaceae</taxon>
        <taxon>Ericoideae</taxon>
        <taxon>Rhodoreae</taxon>
        <taxon>Rhododendron</taxon>
    </lineage>
</organism>
<proteinExistence type="predicted"/>
<evidence type="ECO:0000313" key="1">
    <source>
        <dbReference type="EMBL" id="KAI8535527.1"/>
    </source>
</evidence>
<sequence>MVHTSFLLTYFYEHFHTIALVLRYFPALTQWSRAERCYEASSDASWYEACDVATNFTASPYSSAPLGVVGMGQCLLSVGTSISAASRGDSVARAVVNATLIAIPRWLL</sequence>
<comment type="caution">
    <text evidence="1">The sequence shown here is derived from an EMBL/GenBank/DDBJ whole genome shotgun (WGS) entry which is preliminary data.</text>
</comment>
<dbReference type="EMBL" id="CM046397">
    <property type="protein sequence ID" value="KAI8535527.1"/>
    <property type="molecule type" value="Genomic_DNA"/>
</dbReference>
<evidence type="ECO:0000313" key="2">
    <source>
        <dbReference type="Proteomes" id="UP001062846"/>
    </source>
</evidence>
<dbReference type="Proteomes" id="UP001062846">
    <property type="component" value="Chromosome 10"/>
</dbReference>